<protein>
    <submittedName>
        <fullName evidence="1">Uncharacterized protein</fullName>
    </submittedName>
</protein>
<reference evidence="1 2" key="1">
    <citation type="journal article" date="2016" name="Nat. Commun.">
        <title>Thousands of microbial genomes shed light on interconnected biogeochemical processes in an aquifer system.</title>
        <authorList>
            <person name="Anantharaman K."/>
            <person name="Brown C.T."/>
            <person name="Hug L.A."/>
            <person name="Sharon I."/>
            <person name="Castelle C.J."/>
            <person name="Probst A.J."/>
            <person name="Thomas B.C."/>
            <person name="Singh A."/>
            <person name="Wilkins M.J."/>
            <person name="Karaoz U."/>
            <person name="Brodie E.L."/>
            <person name="Williams K.H."/>
            <person name="Hubbard S.S."/>
            <person name="Banfield J.F."/>
        </authorList>
    </citation>
    <scope>NUCLEOTIDE SEQUENCE [LARGE SCALE GENOMIC DNA]</scope>
</reference>
<evidence type="ECO:0000313" key="2">
    <source>
        <dbReference type="Proteomes" id="UP000178344"/>
    </source>
</evidence>
<proteinExistence type="predicted"/>
<dbReference type="EMBL" id="MFKQ01000021">
    <property type="protein sequence ID" value="OGG47243.1"/>
    <property type="molecule type" value="Genomic_DNA"/>
</dbReference>
<gene>
    <name evidence="1" type="ORF">A2671_01350</name>
</gene>
<comment type="caution">
    <text evidence="1">The sequence shown here is derived from an EMBL/GenBank/DDBJ whole genome shotgun (WGS) entry which is preliminary data.</text>
</comment>
<dbReference type="AlphaFoldDB" id="A0A1F6CDJ6"/>
<organism evidence="1 2">
    <name type="scientific">Candidatus Kaiserbacteria bacterium RIFCSPHIGHO2_01_FULL_49_13</name>
    <dbReference type="NCBI Taxonomy" id="1798477"/>
    <lineage>
        <taxon>Bacteria</taxon>
        <taxon>Candidatus Kaiseribacteriota</taxon>
    </lineage>
</organism>
<name>A0A1F6CDJ6_9BACT</name>
<accession>A0A1F6CDJ6</accession>
<evidence type="ECO:0000313" key="1">
    <source>
        <dbReference type="EMBL" id="OGG47243.1"/>
    </source>
</evidence>
<sequence length="65" mass="7409">MVTITLPKNLTKSGELVLIPKKELNELILRASDVVEEKDILRWSREAKILKSKGKLPVLRSLRSL</sequence>
<dbReference type="Proteomes" id="UP000178344">
    <property type="component" value="Unassembled WGS sequence"/>
</dbReference>